<dbReference type="NCBIfam" id="NF008692">
    <property type="entry name" value="PRK11713.1-5"/>
    <property type="match status" value="1"/>
</dbReference>
<evidence type="ECO:0000313" key="16">
    <source>
        <dbReference type="Proteomes" id="UP000035760"/>
    </source>
</evidence>
<keyword evidence="9 12" id="KW-0949">S-adenosyl-L-methionine</keyword>
<evidence type="ECO:0000256" key="7">
    <source>
        <dbReference type="ARBA" id="ARBA00022603"/>
    </source>
</evidence>
<comment type="function">
    <text evidence="10 12">Specifically methylates the N3 position of the uracil ring of uridine 1498 (m3U1498) in 16S rRNA. Acts on the fully assembled 30S ribosomal subunit.</text>
</comment>
<accession>W6M977</accession>
<evidence type="ECO:0000256" key="12">
    <source>
        <dbReference type="PIRNR" id="PIRNR015601"/>
    </source>
</evidence>
<dbReference type="InterPro" id="IPR046886">
    <property type="entry name" value="RsmE_MTase_dom"/>
</dbReference>
<evidence type="ECO:0000256" key="3">
    <source>
        <dbReference type="ARBA" id="ARBA00012328"/>
    </source>
</evidence>
<organism evidence="15 16">
    <name type="scientific">Candidatus Competibacter denitrificans Run_A_D11</name>
    <dbReference type="NCBI Taxonomy" id="1400863"/>
    <lineage>
        <taxon>Bacteria</taxon>
        <taxon>Pseudomonadati</taxon>
        <taxon>Pseudomonadota</taxon>
        <taxon>Gammaproteobacteria</taxon>
        <taxon>Candidatus Competibacteraceae</taxon>
        <taxon>Candidatus Competibacter</taxon>
    </lineage>
</organism>
<dbReference type="Pfam" id="PF20260">
    <property type="entry name" value="PUA_4"/>
    <property type="match status" value="1"/>
</dbReference>
<dbReference type="InterPro" id="IPR015947">
    <property type="entry name" value="PUA-like_sf"/>
</dbReference>
<dbReference type="PANTHER" id="PTHR30027">
    <property type="entry name" value="RIBOSOMAL RNA SMALL SUBUNIT METHYLTRANSFERASE E"/>
    <property type="match status" value="1"/>
</dbReference>
<dbReference type="PIRSF" id="PIRSF015601">
    <property type="entry name" value="MTase_slr0722"/>
    <property type="match status" value="1"/>
</dbReference>
<dbReference type="SUPFAM" id="SSF88697">
    <property type="entry name" value="PUA domain-like"/>
    <property type="match status" value="1"/>
</dbReference>
<comment type="caution">
    <text evidence="15">The sequence shown here is derived from an EMBL/GenBank/DDBJ whole genome shotgun (WGS) entry which is preliminary data.</text>
</comment>
<keyword evidence="7 12" id="KW-0489">Methyltransferase</keyword>
<dbReference type="EMBL" id="CBTJ020000033">
    <property type="protein sequence ID" value="CDI02305.1"/>
    <property type="molecule type" value="Genomic_DNA"/>
</dbReference>
<comment type="subcellular location">
    <subcellularLocation>
        <location evidence="1 12">Cytoplasm</location>
    </subcellularLocation>
</comment>
<dbReference type="Gene3D" id="2.40.240.20">
    <property type="entry name" value="Hypothetical PUA domain-like, domain 1"/>
    <property type="match status" value="1"/>
</dbReference>
<evidence type="ECO:0000256" key="4">
    <source>
        <dbReference type="ARBA" id="ARBA00013673"/>
    </source>
</evidence>
<keyword evidence="8 12" id="KW-0808">Transferase</keyword>
<evidence type="ECO:0000259" key="13">
    <source>
        <dbReference type="Pfam" id="PF04452"/>
    </source>
</evidence>
<evidence type="ECO:0000259" key="14">
    <source>
        <dbReference type="Pfam" id="PF20260"/>
    </source>
</evidence>
<dbReference type="RefSeq" id="WP_048672317.1">
    <property type="nucleotide sequence ID" value="NZ_CBTJ020000033.1"/>
</dbReference>
<dbReference type="AlphaFoldDB" id="W6M977"/>
<reference evidence="15" key="1">
    <citation type="submission" date="2013-07" db="EMBL/GenBank/DDBJ databases">
        <authorList>
            <person name="McIlroy S."/>
        </authorList>
    </citation>
    <scope>NUCLEOTIDE SEQUENCE [LARGE SCALE GENOMIC DNA]</scope>
    <source>
        <strain evidence="15">Run_A_D11</strain>
    </source>
</reference>
<keyword evidence="6 12" id="KW-0698">rRNA processing</keyword>
<dbReference type="Gene3D" id="3.40.1280.10">
    <property type="match status" value="1"/>
</dbReference>
<dbReference type="Pfam" id="PF04452">
    <property type="entry name" value="Methyltrans_RNA"/>
    <property type="match status" value="1"/>
</dbReference>
<dbReference type="PANTHER" id="PTHR30027:SF3">
    <property type="entry name" value="16S RRNA (URACIL(1498)-N(3))-METHYLTRANSFERASE"/>
    <property type="match status" value="1"/>
</dbReference>
<feature type="domain" description="Ribosomal RNA small subunit methyltransferase E PUA-like" evidence="14">
    <location>
        <begin position="20"/>
        <end position="66"/>
    </location>
</feature>
<evidence type="ECO:0000256" key="5">
    <source>
        <dbReference type="ARBA" id="ARBA00022490"/>
    </source>
</evidence>
<comment type="catalytic activity">
    <reaction evidence="11 12">
        <text>uridine(1498) in 16S rRNA + S-adenosyl-L-methionine = N(3)-methyluridine(1498) in 16S rRNA + S-adenosyl-L-homocysteine + H(+)</text>
        <dbReference type="Rhea" id="RHEA:42920"/>
        <dbReference type="Rhea" id="RHEA-COMP:10283"/>
        <dbReference type="Rhea" id="RHEA-COMP:10284"/>
        <dbReference type="ChEBI" id="CHEBI:15378"/>
        <dbReference type="ChEBI" id="CHEBI:57856"/>
        <dbReference type="ChEBI" id="CHEBI:59789"/>
        <dbReference type="ChEBI" id="CHEBI:65315"/>
        <dbReference type="ChEBI" id="CHEBI:74502"/>
        <dbReference type="EC" id="2.1.1.193"/>
    </reaction>
</comment>
<dbReference type="OrthoDB" id="9815641at2"/>
<evidence type="ECO:0000256" key="2">
    <source>
        <dbReference type="ARBA" id="ARBA00005528"/>
    </source>
</evidence>
<dbReference type="NCBIfam" id="TIGR00046">
    <property type="entry name" value="RsmE family RNA methyltransferase"/>
    <property type="match status" value="1"/>
</dbReference>
<keyword evidence="5 12" id="KW-0963">Cytoplasm</keyword>
<evidence type="ECO:0000256" key="9">
    <source>
        <dbReference type="ARBA" id="ARBA00022691"/>
    </source>
</evidence>
<dbReference type="SUPFAM" id="SSF75217">
    <property type="entry name" value="alpha/beta knot"/>
    <property type="match status" value="1"/>
</dbReference>
<dbReference type="GO" id="GO:0070475">
    <property type="term" value="P:rRNA base methylation"/>
    <property type="evidence" value="ECO:0007669"/>
    <property type="project" value="TreeGrafter"/>
</dbReference>
<feature type="domain" description="Ribosomal RNA small subunit methyltransferase E methyltransferase" evidence="13">
    <location>
        <begin position="75"/>
        <end position="237"/>
    </location>
</feature>
<dbReference type="InterPro" id="IPR006700">
    <property type="entry name" value="RsmE"/>
</dbReference>
<dbReference type="InterPro" id="IPR046887">
    <property type="entry name" value="RsmE_PUA-like"/>
</dbReference>
<evidence type="ECO:0000256" key="1">
    <source>
        <dbReference type="ARBA" id="ARBA00004496"/>
    </source>
</evidence>
<dbReference type="GO" id="GO:0005737">
    <property type="term" value="C:cytoplasm"/>
    <property type="evidence" value="ECO:0007669"/>
    <property type="project" value="UniProtKB-SubCell"/>
</dbReference>
<dbReference type="STRING" id="1400863.BN873_270101"/>
<evidence type="ECO:0000256" key="8">
    <source>
        <dbReference type="ARBA" id="ARBA00022679"/>
    </source>
</evidence>
<evidence type="ECO:0000313" key="15">
    <source>
        <dbReference type="EMBL" id="CDI02305.1"/>
    </source>
</evidence>
<dbReference type="CDD" id="cd18084">
    <property type="entry name" value="RsmE-like"/>
    <property type="match status" value="1"/>
</dbReference>
<proteinExistence type="inferred from homology"/>
<name>W6M977_9GAMM</name>
<dbReference type="InterPro" id="IPR029028">
    <property type="entry name" value="Alpha/beta_knot_MTases"/>
</dbReference>
<dbReference type="Proteomes" id="UP000035760">
    <property type="component" value="Unassembled WGS sequence"/>
</dbReference>
<dbReference type="GO" id="GO:0070042">
    <property type="term" value="F:rRNA (uridine-N3-)-methyltransferase activity"/>
    <property type="evidence" value="ECO:0007669"/>
    <property type="project" value="TreeGrafter"/>
</dbReference>
<dbReference type="InterPro" id="IPR029026">
    <property type="entry name" value="tRNA_m1G_MTases_N"/>
</dbReference>
<reference evidence="15" key="2">
    <citation type="submission" date="2014-03" db="EMBL/GenBank/DDBJ databases">
        <title>Candidatus Competibacter-lineage genomes retrieved from metagenomes reveal functional metabolic diversity.</title>
        <authorList>
            <person name="McIlroy S.J."/>
            <person name="Albertsen M."/>
            <person name="Andresen E.K."/>
            <person name="Saunders A.M."/>
            <person name="Kristiansen R."/>
            <person name="Stokholm-Bjerregaard M."/>
            <person name="Nielsen K.L."/>
            <person name="Nielsen P.H."/>
        </authorList>
    </citation>
    <scope>NUCLEOTIDE SEQUENCE</scope>
    <source>
        <strain evidence="15">Run_A_D11</strain>
    </source>
</reference>
<protein>
    <recommendedName>
        <fullName evidence="4 12">Ribosomal RNA small subunit methyltransferase E</fullName>
        <ecNumber evidence="3 12">2.1.1.193</ecNumber>
    </recommendedName>
</protein>
<sequence>MRIPRIYLPLSLTVGATVQLDDNAFGHAVRVLRLKPGAALVLFDGRGRAFTASLRDVGKRDAWAEVVAALPEAAESPLRLILAQAVSRGDKMDYTVQKAVELGVDAIQPLFSERGGVDLSGERLLRKVQHWQGIIIGACEQCGQNRLPTLAQPLPLAAWLGQDLASGWRLLLDPSATQGLRALKPPTGAVTLLIGPEGGLNPAEIDQARAAGFTGIRLGPRILRTETAALAALAAVQTLWGDWNNGC</sequence>
<dbReference type="EC" id="2.1.1.193" evidence="3 12"/>
<evidence type="ECO:0000256" key="10">
    <source>
        <dbReference type="ARBA" id="ARBA00025699"/>
    </source>
</evidence>
<keyword evidence="16" id="KW-1185">Reference proteome</keyword>
<comment type="similarity">
    <text evidence="2 12">Belongs to the RNA methyltransferase RsmE family.</text>
</comment>
<gene>
    <name evidence="15" type="ORF">BN873_270101</name>
</gene>
<evidence type="ECO:0000256" key="11">
    <source>
        <dbReference type="ARBA" id="ARBA00047944"/>
    </source>
</evidence>
<evidence type="ECO:0000256" key="6">
    <source>
        <dbReference type="ARBA" id="ARBA00022552"/>
    </source>
</evidence>